<evidence type="ECO:0000313" key="1">
    <source>
        <dbReference type="EMBL" id="MBT9315735.1"/>
    </source>
</evidence>
<reference evidence="1" key="1">
    <citation type="submission" date="2020-11" db="EMBL/GenBank/DDBJ databases">
        <authorList>
            <person name="Konstantinou D."/>
            <person name="Gkelis S."/>
            <person name="Popin R."/>
            <person name="Fewer D."/>
            <person name="Sivonen K."/>
        </authorList>
    </citation>
    <scope>NUCLEOTIDE SEQUENCE</scope>
    <source>
        <strain evidence="1">TAU-MAC 1115</strain>
    </source>
</reference>
<comment type="caution">
    <text evidence="1">The sequence shown here is derived from an EMBL/GenBank/DDBJ whole genome shotgun (WGS) entry which is preliminary data.</text>
</comment>
<accession>A0A947DFC4</accession>
<protein>
    <submittedName>
        <fullName evidence="1">Uncharacterized protein</fullName>
    </submittedName>
</protein>
<gene>
    <name evidence="1" type="ORF">IXB50_09890</name>
</gene>
<dbReference type="EMBL" id="JADOES010000015">
    <property type="protein sequence ID" value="MBT9315735.1"/>
    <property type="molecule type" value="Genomic_DNA"/>
</dbReference>
<dbReference type="AlphaFoldDB" id="A0A947DFC4"/>
<dbReference type="Proteomes" id="UP000717364">
    <property type="component" value="Unassembled WGS sequence"/>
</dbReference>
<dbReference type="RefSeq" id="WP_215608799.1">
    <property type="nucleotide sequence ID" value="NZ_JADOES010000015.1"/>
</dbReference>
<organism evidence="1 2">
    <name type="scientific">Leptothoe spongobia TAU-MAC 1115</name>
    <dbReference type="NCBI Taxonomy" id="1967444"/>
    <lineage>
        <taxon>Bacteria</taxon>
        <taxon>Bacillati</taxon>
        <taxon>Cyanobacteriota</taxon>
        <taxon>Cyanophyceae</taxon>
        <taxon>Nodosilineales</taxon>
        <taxon>Cymatolegaceae</taxon>
        <taxon>Leptothoe</taxon>
        <taxon>Leptothoe spongobia</taxon>
    </lineage>
</organism>
<keyword evidence="2" id="KW-1185">Reference proteome</keyword>
<evidence type="ECO:0000313" key="2">
    <source>
        <dbReference type="Proteomes" id="UP000717364"/>
    </source>
</evidence>
<name>A0A947DFC4_9CYAN</name>
<proteinExistence type="predicted"/>
<sequence length="153" mass="16871">MTISSVPTALSASDYVIVGLAHCFTKQDGNVVPVTVIEPIPSAYFEALMKGVPTSYQMLCSLTLGQLLDDDRPTANHLPADAKGAQFCEDFVERTMAAARTYQTRTNIQETLPCGQTFSDINFSTEKKRILNASHKVTAEDNVKQHKYTHMTL</sequence>
<reference evidence="1" key="2">
    <citation type="journal article" date="2021" name="Mar. Drugs">
        <title>Genome Reduction and Secondary Metabolism of the Marine Sponge-Associated Cyanobacterium Leptothoe.</title>
        <authorList>
            <person name="Konstantinou D."/>
            <person name="Popin R.V."/>
            <person name="Fewer D.P."/>
            <person name="Sivonen K."/>
            <person name="Gkelis S."/>
        </authorList>
    </citation>
    <scope>NUCLEOTIDE SEQUENCE</scope>
    <source>
        <strain evidence="1">TAU-MAC 1115</strain>
    </source>
</reference>